<dbReference type="AlphaFoldDB" id="A0A7X4KPL2"/>
<dbReference type="PANTHER" id="PTHR46193">
    <property type="entry name" value="6-PHOSPHOGLUCONATE PHOSPHATASE"/>
    <property type="match status" value="1"/>
</dbReference>
<dbReference type="Proteomes" id="UP000450676">
    <property type="component" value="Unassembled WGS sequence"/>
</dbReference>
<keyword evidence="3" id="KW-0479">Metal-binding</keyword>
<sequence>MTNNNKIQAIIFDMDGVLVEAKDWHYDALNRALGLFGMEISRHDHLVTYDGLPTKTKLRMLSLERGLPEGLHGFINDMKQIYTTELIHARCKPTFHHQYALSRLQSEGYRLAVCSNSVRSTVGLMMERTALLPLLQFYLSNEDAVQPKPAPDMYNSAIARLGLTPQQCLIVEDNPNGIRAARASGAHVMCVSDVHDVNYSNIRKTLAELEAGHA</sequence>
<dbReference type="InterPro" id="IPR051600">
    <property type="entry name" value="Beta-PGM-like"/>
</dbReference>
<evidence type="ECO:0000256" key="4">
    <source>
        <dbReference type="ARBA" id="ARBA00022842"/>
    </source>
</evidence>
<accession>A0A7X4KPL2</accession>
<name>A0A7X4KPL2_9BURK</name>
<dbReference type="SUPFAM" id="SSF56784">
    <property type="entry name" value="HAD-like"/>
    <property type="match status" value="1"/>
</dbReference>
<dbReference type="RefSeq" id="WP_161074327.1">
    <property type="nucleotide sequence ID" value="NZ_CP086370.1"/>
</dbReference>
<evidence type="ECO:0000256" key="3">
    <source>
        <dbReference type="ARBA" id="ARBA00022723"/>
    </source>
</evidence>
<evidence type="ECO:0000313" key="5">
    <source>
        <dbReference type="EMBL" id="MYN10030.1"/>
    </source>
</evidence>
<dbReference type="Gene3D" id="3.40.50.1000">
    <property type="entry name" value="HAD superfamily/HAD-like"/>
    <property type="match status" value="1"/>
</dbReference>
<dbReference type="InterPro" id="IPR036412">
    <property type="entry name" value="HAD-like_sf"/>
</dbReference>
<protein>
    <submittedName>
        <fullName evidence="5">HAD-IA family hydrolase</fullName>
    </submittedName>
</protein>
<keyword evidence="5" id="KW-0378">Hydrolase</keyword>
<dbReference type="SFLD" id="SFLDG01129">
    <property type="entry name" value="C1.5:_HAD__Beta-PGM__Phosphata"/>
    <property type="match status" value="1"/>
</dbReference>
<dbReference type="GO" id="GO:0046872">
    <property type="term" value="F:metal ion binding"/>
    <property type="evidence" value="ECO:0007669"/>
    <property type="project" value="UniProtKB-KW"/>
</dbReference>
<dbReference type="NCBIfam" id="TIGR01509">
    <property type="entry name" value="HAD-SF-IA-v3"/>
    <property type="match status" value="1"/>
</dbReference>
<dbReference type="GO" id="GO:0016787">
    <property type="term" value="F:hydrolase activity"/>
    <property type="evidence" value="ECO:0007669"/>
    <property type="project" value="UniProtKB-KW"/>
</dbReference>
<dbReference type="InterPro" id="IPR023198">
    <property type="entry name" value="PGP-like_dom2"/>
</dbReference>
<dbReference type="EMBL" id="WWCU01000031">
    <property type="protein sequence ID" value="MYN10030.1"/>
    <property type="molecule type" value="Genomic_DNA"/>
</dbReference>
<keyword evidence="6" id="KW-1185">Reference proteome</keyword>
<dbReference type="InterPro" id="IPR006439">
    <property type="entry name" value="HAD-SF_hydro_IA"/>
</dbReference>
<dbReference type="Pfam" id="PF13419">
    <property type="entry name" value="HAD_2"/>
    <property type="match status" value="1"/>
</dbReference>
<evidence type="ECO:0000256" key="1">
    <source>
        <dbReference type="ARBA" id="ARBA00001946"/>
    </source>
</evidence>
<evidence type="ECO:0000256" key="2">
    <source>
        <dbReference type="ARBA" id="ARBA00006171"/>
    </source>
</evidence>
<gene>
    <name evidence="5" type="ORF">GTP77_22165</name>
</gene>
<comment type="cofactor">
    <cofactor evidence="1">
        <name>Mg(2+)</name>
        <dbReference type="ChEBI" id="CHEBI:18420"/>
    </cofactor>
</comment>
<dbReference type="SFLD" id="SFLDS00003">
    <property type="entry name" value="Haloacid_Dehalogenase"/>
    <property type="match status" value="1"/>
</dbReference>
<dbReference type="CDD" id="cd07505">
    <property type="entry name" value="HAD_BPGM-like"/>
    <property type="match status" value="1"/>
</dbReference>
<dbReference type="PANTHER" id="PTHR46193:SF9">
    <property type="entry name" value="HALOACID DEHALOGENASE-LIKE HYDROLASE DOMAIN-CONTAINING PROTEIN SGPP"/>
    <property type="match status" value="1"/>
</dbReference>
<dbReference type="PRINTS" id="PR00413">
    <property type="entry name" value="HADHALOGNASE"/>
</dbReference>
<comment type="caution">
    <text evidence="5">The sequence shown here is derived from an EMBL/GenBank/DDBJ whole genome shotgun (WGS) entry which is preliminary data.</text>
</comment>
<evidence type="ECO:0000313" key="6">
    <source>
        <dbReference type="Proteomes" id="UP000450676"/>
    </source>
</evidence>
<comment type="similarity">
    <text evidence="2">Belongs to the HAD-like hydrolase superfamily. CbbY/CbbZ/Gph/YieH family.</text>
</comment>
<reference evidence="5 6" key="1">
    <citation type="submission" date="2019-12" db="EMBL/GenBank/DDBJ databases">
        <title>Novel species isolated from a subtropical stream in China.</title>
        <authorList>
            <person name="Lu H."/>
        </authorList>
    </citation>
    <scope>NUCLEOTIDE SEQUENCE [LARGE SCALE GENOMIC DNA]</scope>
    <source>
        <strain evidence="5 6">FT127W</strain>
    </source>
</reference>
<dbReference type="InterPro" id="IPR041492">
    <property type="entry name" value="HAD_2"/>
</dbReference>
<proteinExistence type="inferred from homology"/>
<keyword evidence="4" id="KW-0460">Magnesium</keyword>
<dbReference type="InterPro" id="IPR023214">
    <property type="entry name" value="HAD_sf"/>
</dbReference>
<dbReference type="Gene3D" id="1.10.150.240">
    <property type="entry name" value="Putative phosphatase, domain 2"/>
    <property type="match status" value="1"/>
</dbReference>
<organism evidence="5 6">
    <name type="scientific">Pseudoduganella aquatica</name>
    <dbReference type="NCBI Taxonomy" id="2660641"/>
    <lineage>
        <taxon>Bacteria</taxon>
        <taxon>Pseudomonadati</taxon>
        <taxon>Pseudomonadota</taxon>
        <taxon>Betaproteobacteria</taxon>
        <taxon>Burkholderiales</taxon>
        <taxon>Oxalobacteraceae</taxon>
        <taxon>Telluria group</taxon>
        <taxon>Pseudoduganella</taxon>
    </lineage>
</organism>